<evidence type="ECO:0000256" key="2">
    <source>
        <dbReference type="ARBA" id="ARBA00022741"/>
    </source>
</evidence>
<dbReference type="OrthoDB" id="9989112at2759"/>
<dbReference type="GO" id="GO:0005525">
    <property type="term" value="F:GTP binding"/>
    <property type="evidence" value="ECO:0007669"/>
    <property type="project" value="UniProtKB-KW"/>
</dbReference>
<keyword evidence="4" id="KW-0636">Prenylation</keyword>
<dbReference type="PANTHER" id="PTHR47981:SF20">
    <property type="entry name" value="RAS-RELATED PROTEIN RAB-7A"/>
    <property type="match status" value="1"/>
</dbReference>
<keyword evidence="2" id="KW-0547">Nucleotide-binding</keyword>
<reference evidence="6 7" key="1">
    <citation type="submission" date="2016-07" db="EMBL/GenBank/DDBJ databases">
        <title>Pervasive Adenine N6-methylation of Active Genes in Fungi.</title>
        <authorList>
            <consortium name="DOE Joint Genome Institute"/>
            <person name="Mondo S.J."/>
            <person name="Dannebaum R.O."/>
            <person name="Kuo R.C."/>
            <person name="Labutti K."/>
            <person name="Haridas S."/>
            <person name="Kuo A."/>
            <person name="Salamov A."/>
            <person name="Ahrendt S.R."/>
            <person name="Lipzen A."/>
            <person name="Sullivan W."/>
            <person name="Andreopoulos W.B."/>
            <person name="Clum A."/>
            <person name="Lindquist E."/>
            <person name="Daum C."/>
            <person name="Ramamoorthy G.K."/>
            <person name="Gryganskyi A."/>
            <person name="Culley D."/>
            <person name="Magnuson J.K."/>
            <person name="James T.Y."/>
            <person name="O'Malley M.A."/>
            <person name="Stajich J.E."/>
            <person name="Spatafora J.W."/>
            <person name="Visel A."/>
            <person name="Grigoriev I.V."/>
        </authorList>
    </citation>
    <scope>NUCLEOTIDE SEQUENCE [LARGE SCALE GENOMIC DNA]</scope>
    <source>
        <strain evidence="6 7">PL171</strain>
    </source>
</reference>
<dbReference type="SMART" id="SM00173">
    <property type="entry name" value="RAS"/>
    <property type="match status" value="1"/>
</dbReference>
<feature type="region of interest" description="Disordered" evidence="5">
    <location>
        <begin position="197"/>
        <end position="216"/>
    </location>
</feature>
<dbReference type="CDD" id="cd00154">
    <property type="entry name" value="Rab"/>
    <property type="match status" value="1"/>
</dbReference>
<dbReference type="GO" id="GO:0005770">
    <property type="term" value="C:late endosome"/>
    <property type="evidence" value="ECO:0007669"/>
    <property type="project" value="TreeGrafter"/>
</dbReference>
<dbReference type="PROSITE" id="PS51419">
    <property type="entry name" value="RAB"/>
    <property type="match status" value="1"/>
</dbReference>
<keyword evidence="6" id="KW-0378">Hydrolase</keyword>
<sequence length="241" mass="25350">MTASTSTSPRTSSANLTPQRQLKILLLGSSGAGKTALALRYAQNCFNPHQKSTIGVDFFTKQVTVPDGSTVSINIWDTAGQERFHSLVESFFRGADACILVMDPTQPPRETLASLTYWHAKVMHHLGPVASASHFPFLVVATKSDLDASVATRPRQAVVCERAGSRSGGAHVGSHGRGRQRCVCACGAAGCGLSSGHGGVGERGGREGKEPAEKEQAWVVAGERVWVGAGPRGAGSWGGRR</sequence>
<organism evidence="6 7">
    <name type="scientific">Catenaria anguillulae PL171</name>
    <dbReference type="NCBI Taxonomy" id="765915"/>
    <lineage>
        <taxon>Eukaryota</taxon>
        <taxon>Fungi</taxon>
        <taxon>Fungi incertae sedis</taxon>
        <taxon>Blastocladiomycota</taxon>
        <taxon>Blastocladiomycetes</taxon>
        <taxon>Blastocladiales</taxon>
        <taxon>Catenariaceae</taxon>
        <taxon>Catenaria</taxon>
    </lineage>
</organism>
<dbReference type="Proteomes" id="UP000193411">
    <property type="component" value="Unassembled WGS sequence"/>
</dbReference>
<name>A0A1Y2H4L5_9FUNG</name>
<comment type="similarity">
    <text evidence="1">Belongs to the small GTPase superfamily. Rab family.</text>
</comment>
<protein>
    <submittedName>
        <fullName evidence="6">p-loop containing nucleoside triphosphate hydrolase protein</fullName>
    </submittedName>
</protein>
<dbReference type="Pfam" id="PF00071">
    <property type="entry name" value="Ras"/>
    <property type="match status" value="1"/>
</dbReference>
<evidence type="ECO:0000256" key="1">
    <source>
        <dbReference type="ARBA" id="ARBA00006270"/>
    </source>
</evidence>
<evidence type="ECO:0000313" key="6">
    <source>
        <dbReference type="EMBL" id="ORZ29508.1"/>
    </source>
</evidence>
<dbReference type="InterPro" id="IPR005225">
    <property type="entry name" value="Small_GTP-bd"/>
</dbReference>
<evidence type="ECO:0000256" key="5">
    <source>
        <dbReference type="SAM" id="MobiDB-lite"/>
    </source>
</evidence>
<dbReference type="SMART" id="SM00175">
    <property type="entry name" value="RAB"/>
    <property type="match status" value="1"/>
</dbReference>
<dbReference type="InterPro" id="IPR027417">
    <property type="entry name" value="P-loop_NTPase"/>
</dbReference>
<evidence type="ECO:0000256" key="4">
    <source>
        <dbReference type="ARBA" id="ARBA00023289"/>
    </source>
</evidence>
<dbReference type="PRINTS" id="PR00449">
    <property type="entry name" value="RASTRNSFRMNG"/>
</dbReference>
<feature type="compositionally biased region" description="Basic and acidic residues" evidence="5">
    <location>
        <begin position="203"/>
        <end position="216"/>
    </location>
</feature>
<dbReference type="SMART" id="SM00174">
    <property type="entry name" value="RHO"/>
    <property type="match status" value="1"/>
</dbReference>
<dbReference type="PANTHER" id="PTHR47981">
    <property type="entry name" value="RAB FAMILY"/>
    <property type="match status" value="1"/>
</dbReference>
<keyword evidence="7" id="KW-1185">Reference proteome</keyword>
<dbReference type="NCBIfam" id="TIGR00231">
    <property type="entry name" value="small_GTP"/>
    <property type="match status" value="1"/>
</dbReference>
<dbReference type="PROSITE" id="PS51421">
    <property type="entry name" value="RAS"/>
    <property type="match status" value="1"/>
</dbReference>
<dbReference type="Gene3D" id="3.40.50.300">
    <property type="entry name" value="P-loop containing nucleotide triphosphate hydrolases"/>
    <property type="match status" value="1"/>
</dbReference>
<accession>A0A1Y2H4L5</accession>
<dbReference type="AlphaFoldDB" id="A0A1Y2H4L5"/>
<keyword evidence="3" id="KW-0342">GTP-binding</keyword>
<comment type="caution">
    <text evidence="6">The sequence shown here is derived from an EMBL/GenBank/DDBJ whole genome shotgun (WGS) entry which is preliminary data.</text>
</comment>
<evidence type="ECO:0000313" key="7">
    <source>
        <dbReference type="Proteomes" id="UP000193411"/>
    </source>
</evidence>
<dbReference type="EMBL" id="MCFL01000164">
    <property type="protein sequence ID" value="ORZ29508.1"/>
    <property type="molecule type" value="Genomic_DNA"/>
</dbReference>
<dbReference type="InterPro" id="IPR001806">
    <property type="entry name" value="Small_GTPase"/>
</dbReference>
<gene>
    <name evidence="6" type="ORF">BCR44DRAFT_1407876</name>
</gene>
<dbReference type="FunFam" id="3.40.50.300:FF:001447">
    <property type="entry name" value="Ras-related protein Rab-1B"/>
    <property type="match status" value="1"/>
</dbReference>
<keyword evidence="4" id="KW-0449">Lipoprotein</keyword>
<proteinExistence type="inferred from homology"/>
<dbReference type="SUPFAM" id="SSF52540">
    <property type="entry name" value="P-loop containing nucleoside triphosphate hydrolases"/>
    <property type="match status" value="1"/>
</dbReference>
<dbReference type="STRING" id="765915.A0A1Y2H4L5"/>
<dbReference type="GO" id="GO:0003924">
    <property type="term" value="F:GTPase activity"/>
    <property type="evidence" value="ECO:0007669"/>
    <property type="project" value="InterPro"/>
</dbReference>
<evidence type="ECO:0000256" key="3">
    <source>
        <dbReference type="ARBA" id="ARBA00023134"/>
    </source>
</evidence>